<keyword evidence="12" id="KW-0119">Carbohydrate metabolism</keyword>
<keyword evidence="7" id="KW-0735">Signal-anchor</keyword>
<proteinExistence type="inferred from homology"/>
<feature type="transmembrane region" description="Helical" evidence="14">
    <location>
        <begin position="39"/>
        <end position="57"/>
    </location>
</feature>
<evidence type="ECO:0000256" key="11">
    <source>
        <dbReference type="ARBA" id="ARBA00023253"/>
    </source>
</evidence>
<evidence type="ECO:0000256" key="9">
    <source>
        <dbReference type="ARBA" id="ARBA00023136"/>
    </source>
</evidence>
<evidence type="ECO:0000256" key="12">
    <source>
        <dbReference type="ARBA" id="ARBA00023277"/>
    </source>
</evidence>
<evidence type="ECO:0000256" key="4">
    <source>
        <dbReference type="ARBA" id="ARBA00022676"/>
    </source>
</evidence>
<dbReference type="GO" id="GO:0005737">
    <property type="term" value="C:cytoplasm"/>
    <property type="evidence" value="ECO:0007669"/>
    <property type="project" value="TreeGrafter"/>
</dbReference>
<evidence type="ECO:0000256" key="6">
    <source>
        <dbReference type="ARBA" id="ARBA00022692"/>
    </source>
</evidence>
<evidence type="ECO:0000256" key="2">
    <source>
        <dbReference type="ARBA" id="ARBA00004881"/>
    </source>
</evidence>
<dbReference type="GO" id="GO:0005634">
    <property type="term" value="C:nucleus"/>
    <property type="evidence" value="ECO:0007669"/>
    <property type="project" value="TreeGrafter"/>
</dbReference>
<evidence type="ECO:0000256" key="8">
    <source>
        <dbReference type="ARBA" id="ARBA00022989"/>
    </source>
</evidence>
<comment type="similarity">
    <text evidence="3">Belongs to the glycosyltransferase GT106 family.</text>
</comment>
<dbReference type="InterPro" id="IPR019378">
    <property type="entry name" value="GDP-Fuc_O-FucTrfase"/>
</dbReference>
<dbReference type="InterPro" id="IPR024709">
    <property type="entry name" value="FucosylTrfase_pln"/>
</dbReference>
<dbReference type="AlphaFoldDB" id="A0AA88UM69"/>
<protein>
    <recommendedName>
        <fullName evidence="13">O-fucosyltransferase family protein</fullName>
    </recommendedName>
</protein>
<comment type="subcellular location">
    <subcellularLocation>
        <location evidence="1">Membrane</location>
        <topology evidence="1">Single-pass type II membrane protein</topology>
    </subcellularLocation>
</comment>
<gene>
    <name evidence="15" type="ORF">RJ640_014560</name>
</gene>
<dbReference type="GO" id="GO:0016020">
    <property type="term" value="C:membrane"/>
    <property type="evidence" value="ECO:0007669"/>
    <property type="project" value="UniProtKB-SubCell"/>
</dbReference>
<keyword evidence="4" id="KW-0328">Glycosyltransferase</keyword>
<organism evidence="15 16">
    <name type="scientific">Escallonia rubra</name>
    <dbReference type="NCBI Taxonomy" id="112253"/>
    <lineage>
        <taxon>Eukaryota</taxon>
        <taxon>Viridiplantae</taxon>
        <taxon>Streptophyta</taxon>
        <taxon>Embryophyta</taxon>
        <taxon>Tracheophyta</taxon>
        <taxon>Spermatophyta</taxon>
        <taxon>Magnoliopsida</taxon>
        <taxon>eudicotyledons</taxon>
        <taxon>Gunneridae</taxon>
        <taxon>Pentapetalae</taxon>
        <taxon>asterids</taxon>
        <taxon>campanulids</taxon>
        <taxon>Escalloniales</taxon>
        <taxon>Escalloniaceae</taxon>
        <taxon>Escallonia</taxon>
    </lineage>
</organism>
<keyword evidence="11" id="KW-0294">Fucose metabolism</keyword>
<evidence type="ECO:0000313" key="15">
    <source>
        <dbReference type="EMBL" id="KAK2980387.1"/>
    </source>
</evidence>
<evidence type="ECO:0000313" key="16">
    <source>
        <dbReference type="Proteomes" id="UP001187471"/>
    </source>
</evidence>
<accession>A0AA88UM69</accession>
<reference evidence="15" key="1">
    <citation type="submission" date="2022-12" db="EMBL/GenBank/DDBJ databases">
        <title>Draft genome assemblies for two species of Escallonia (Escalloniales).</title>
        <authorList>
            <person name="Chanderbali A."/>
            <person name="Dervinis C."/>
            <person name="Anghel I."/>
            <person name="Soltis D."/>
            <person name="Soltis P."/>
            <person name="Zapata F."/>
        </authorList>
    </citation>
    <scope>NUCLEOTIDE SEQUENCE</scope>
    <source>
        <strain evidence="15">UCBG92.1500</strain>
        <tissue evidence="15">Leaf</tissue>
    </source>
</reference>
<keyword evidence="5" id="KW-0808">Transferase</keyword>
<name>A0AA88UM69_9ASTE</name>
<evidence type="ECO:0000256" key="10">
    <source>
        <dbReference type="ARBA" id="ARBA00023180"/>
    </source>
</evidence>
<evidence type="ECO:0000256" key="14">
    <source>
        <dbReference type="SAM" id="Phobius"/>
    </source>
</evidence>
<comment type="caution">
    <text evidence="15">The sequence shown here is derived from an EMBL/GenBank/DDBJ whole genome shotgun (WGS) entry which is preliminary data.</text>
</comment>
<dbReference type="EMBL" id="JAVXUO010001642">
    <property type="protein sequence ID" value="KAK2980387.1"/>
    <property type="molecule type" value="Genomic_DNA"/>
</dbReference>
<sequence>MMMRVRTQRGSNDPAMVNGRASVPLKTKLLPRNVSPYSIALYLILLCAFSISLFFLFSKDILEDEDIPFFFDDPRPEQLQDKLWEAPLSNGLHPCVKPTAKYRAAQGGDRYITVKSNGGLNQMRTGISDMVAVAHIMNATLVIPQLDKRSFWKDTSTFSDIFDELQFITTLQGDVRIVKELPKELGSVPRARKHFTSWSGMGYYEEMRQQWKDYQAYHGVYAMQVLSRSLLCVSLVTSVLTIYVTQQKLVERLRSRGKRYIALHLRYEKDMLSFTGCTYGLTDAESEELRVMRNRGAYCTSSISSPDSGHTIGRSLIPNFPLSRENTSHWKIKKINSTEQRRAGSCPLTPKEVGIFLQALGYPTSTLIYIAAGEIYGGDAHLSELTSRFPNVVYKETIATQKELREFANHASQTAALDYIISTESDIFIPSYTGNMARAVEGHRRFLGHRKTITPDSRGLVKIFDKLESGELKEGSPLSHEVLDLHKNRQGAPRKRRGAPVGIKGRARFRFEDSFYQNPYPECICATKNTVRQRNRRFQQA</sequence>
<dbReference type="PANTHER" id="PTHR31741">
    <property type="entry name" value="OS02G0726500 PROTEIN-RELATED"/>
    <property type="match status" value="1"/>
</dbReference>
<dbReference type="GO" id="GO:0016757">
    <property type="term" value="F:glycosyltransferase activity"/>
    <property type="evidence" value="ECO:0007669"/>
    <property type="project" value="UniProtKB-KW"/>
</dbReference>
<evidence type="ECO:0000256" key="7">
    <source>
        <dbReference type="ARBA" id="ARBA00022968"/>
    </source>
</evidence>
<keyword evidence="16" id="KW-1185">Reference proteome</keyword>
<dbReference type="Proteomes" id="UP001187471">
    <property type="component" value="Unassembled WGS sequence"/>
</dbReference>
<comment type="pathway">
    <text evidence="2">Glycan metabolism.</text>
</comment>
<keyword evidence="9 14" id="KW-0472">Membrane</keyword>
<keyword evidence="8 14" id="KW-1133">Transmembrane helix</keyword>
<dbReference type="PIRSF" id="PIRSF009360">
    <property type="entry name" value="UCP009360"/>
    <property type="match status" value="1"/>
</dbReference>
<dbReference type="CDD" id="cd11299">
    <property type="entry name" value="O-FucT_plant"/>
    <property type="match status" value="1"/>
</dbReference>
<evidence type="ECO:0000256" key="1">
    <source>
        <dbReference type="ARBA" id="ARBA00004606"/>
    </source>
</evidence>
<keyword evidence="10" id="KW-0325">Glycoprotein</keyword>
<evidence type="ECO:0000256" key="3">
    <source>
        <dbReference type="ARBA" id="ARBA00007737"/>
    </source>
</evidence>
<dbReference type="GO" id="GO:0006004">
    <property type="term" value="P:fucose metabolic process"/>
    <property type="evidence" value="ECO:0007669"/>
    <property type="project" value="UniProtKB-KW"/>
</dbReference>
<evidence type="ECO:0000256" key="5">
    <source>
        <dbReference type="ARBA" id="ARBA00022679"/>
    </source>
</evidence>
<evidence type="ECO:0000256" key="13">
    <source>
        <dbReference type="ARBA" id="ARBA00030350"/>
    </source>
</evidence>
<dbReference type="PANTHER" id="PTHR31741:SF15">
    <property type="entry name" value="O-FUCOSYLTRANSFERASE 38"/>
    <property type="match status" value="1"/>
</dbReference>
<keyword evidence="6 14" id="KW-0812">Transmembrane</keyword>
<dbReference type="Pfam" id="PF10250">
    <property type="entry name" value="O-FucT"/>
    <property type="match status" value="2"/>
</dbReference>